<evidence type="ECO:0000256" key="5">
    <source>
        <dbReference type="ARBA" id="ARBA00022692"/>
    </source>
</evidence>
<dbReference type="EMBL" id="JBGFUD010015181">
    <property type="protein sequence ID" value="MFH4984092.1"/>
    <property type="molecule type" value="Genomic_DNA"/>
</dbReference>
<evidence type="ECO:0000256" key="4">
    <source>
        <dbReference type="ARBA" id="ARBA00022679"/>
    </source>
</evidence>
<name>A0ABD6F337_9BILA</name>
<protein>
    <submittedName>
        <fullName evidence="10">Uncharacterized protein</fullName>
    </submittedName>
</protein>
<accession>A0ABD6F337</accession>
<evidence type="ECO:0000256" key="2">
    <source>
        <dbReference type="ARBA" id="ARBA00008744"/>
    </source>
</evidence>
<keyword evidence="3" id="KW-0328">Glycosyltransferase</keyword>
<evidence type="ECO:0000256" key="8">
    <source>
        <dbReference type="SAM" id="MobiDB-lite"/>
    </source>
</evidence>
<reference evidence="10 11" key="1">
    <citation type="submission" date="2024-08" db="EMBL/GenBank/DDBJ databases">
        <title>Gnathostoma spinigerum genome.</title>
        <authorList>
            <person name="Gonzalez-Bertolin B."/>
            <person name="Monzon S."/>
            <person name="Zaballos A."/>
            <person name="Jimenez P."/>
            <person name="Dekumyoy P."/>
            <person name="Varona S."/>
            <person name="Cuesta I."/>
            <person name="Sumanam S."/>
            <person name="Adisakwattana P."/>
            <person name="Gasser R.B."/>
            <person name="Hernandez-Gonzalez A."/>
            <person name="Young N.D."/>
            <person name="Perteguer M.J."/>
        </authorList>
    </citation>
    <scope>NUCLEOTIDE SEQUENCE [LARGE SCALE GENOMIC DNA]</scope>
    <source>
        <strain evidence="10">AL3</strain>
        <tissue evidence="10">Liver</tissue>
    </source>
</reference>
<dbReference type="GO" id="GO:0016020">
    <property type="term" value="C:membrane"/>
    <property type="evidence" value="ECO:0007669"/>
    <property type="project" value="UniProtKB-SubCell"/>
</dbReference>
<evidence type="ECO:0000256" key="6">
    <source>
        <dbReference type="ARBA" id="ARBA00022989"/>
    </source>
</evidence>
<evidence type="ECO:0000256" key="9">
    <source>
        <dbReference type="SAM" id="Phobius"/>
    </source>
</evidence>
<dbReference type="PANTHER" id="PTHR31488">
    <property type="entry name" value="DPY-19-LIKE 1, LIKE (H. SAPIENS)"/>
    <property type="match status" value="1"/>
</dbReference>
<dbReference type="InterPro" id="IPR018732">
    <property type="entry name" value="Dpy-19/Dpy-19-like"/>
</dbReference>
<keyword evidence="4" id="KW-0808">Transferase</keyword>
<dbReference type="Pfam" id="PF10034">
    <property type="entry name" value="Dpy19"/>
    <property type="match status" value="1"/>
</dbReference>
<dbReference type="Proteomes" id="UP001608902">
    <property type="component" value="Unassembled WGS sequence"/>
</dbReference>
<evidence type="ECO:0000313" key="11">
    <source>
        <dbReference type="Proteomes" id="UP001608902"/>
    </source>
</evidence>
<sequence>MPKAQKKSLQSSKPSRKQDGDSHPQLTNICEPKSRLWITSIILFGLTLSCLHTWHISTIFENDRHFSHLADFEREMSYRTEMGFYYSFYKTMINASSFVDGLYLLTHDNASEFGHTINTIKRFNLYPEVGVN</sequence>
<evidence type="ECO:0000256" key="3">
    <source>
        <dbReference type="ARBA" id="ARBA00022676"/>
    </source>
</evidence>
<keyword evidence="6 9" id="KW-1133">Transmembrane helix</keyword>
<keyword evidence="5 9" id="KW-0812">Transmembrane</keyword>
<dbReference type="PANTHER" id="PTHR31488:SF1">
    <property type="entry name" value="C-MANNOSYLTRANSFERASE DPY19L1"/>
    <property type="match status" value="1"/>
</dbReference>
<gene>
    <name evidence="10" type="ORF">AB6A40_010801</name>
</gene>
<evidence type="ECO:0000256" key="1">
    <source>
        <dbReference type="ARBA" id="ARBA00004141"/>
    </source>
</evidence>
<feature type="region of interest" description="Disordered" evidence="8">
    <location>
        <begin position="1"/>
        <end position="27"/>
    </location>
</feature>
<dbReference type="GO" id="GO:0016757">
    <property type="term" value="F:glycosyltransferase activity"/>
    <property type="evidence" value="ECO:0007669"/>
    <property type="project" value="UniProtKB-KW"/>
</dbReference>
<evidence type="ECO:0000313" key="10">
    <source>
        <dbReference type="EMBL" id="MFH4984092.1"/>
    </source>
</evidence>
<comment type="similarity">
    <text evidence="2">Belongs to the dpy-19 family.</text>
</comment>
<comment type="caution">
    <text evidence="10">The sequence shown here is derived from an EMBL/GenBank/DDBJ whole genome shotgun (WGS) entry which is preliminary data.</text>
</comment>
<keyword evidence="11" id="KW-1185">Reference proteome</keyword>
<dbReference type="AlphaFoldDB" id="A0ABD6F337"/>
<evidence type="ECO:0000256" key="7">
    <source>
        <dbReference type="ARBA" id="ARBA00023136"/>
    </source>
</evidence>
<proteinExistence type="inferred from homology"/>
<comment type="subcellular location">
    <subcellularLocation>
        <location evidence="1">Membrane</location>
        <topology evidence="1">Multi-pass membrane protein</topology>
    </subcellularLocation>
</comment>
<feature type="transmembrane region" description="Helical" evidence="9">
    <location>
        <begin position="36"/>
        <end position="54"/>
    </location>
</feature>
<keyword evidence="7 9" id="KW-0472">Membrane</keyword>
<organism evidence="10 11">
    <name type="scientific">Gnathostoma spinigerum</name>
    <dbReference type="NCBI Taxonomy" id="75299"/>
    <lineage>
        <taxon>Eukaryota</taxon>
        <taxon>Metazoa</taxon>
        <taxon>Ecdysozoa</taxon>
        <taxon>Nematoda</taxon>
        <taxon>Chromadorea</taxon>
        <taxon>Rhabditida</taxon>
        <taxon>Spirurina</taxon>
        <taxon>Gnathostomatomorpha</taxon>
        <taxon>Gnathostomatoidea</taxon>
        <taxon>Gnathostomatidae</taxon>
        <taxon>Gnathostoma</taxon>
    </lineage>
</organism>